<evidence type="ECO:0000313" key="2">
    <source>
        <dbReference type="EMBL" id="QJA99616.1"/>
    </source>
</evidence>
<dbReference type="EMBL" id="MT143659">
    <property type="protein sequence ID" value="QJA99616.1"/>
    <property type="molecule type" value="Genomic_DNA"/>
</dbReference>
<protein>
    <submittedName>
        <fullName evidence="3">Uncharacterized protein</fullName>
    </submittedName>
</protein>
<sequence>MSVYIRYQVQPKEVDTNGNELELEQYTIESAGDASVKYVRTLSNADKYVDLPVIADHTSVEFISNQDVYFSICDSSGTQLLEIEACRNLVLKATLNYTYQIKNISGDDADVIWRLYL</sequence>
<name>A0A6M3M5J0_9ZZZZ</name>
<organism evidence="3">
    <name type="scientific">viral metagenome</name>
    <dbReference type="NCBI Taxonomy" id="1070528"/>
    <lineage>
        <taxon>unclassified sequences</taxon>
        <taxon>metagenomes</taxon>
        <taxon>organismal metagenomes</taxon>
    </lineage>
</organism>
<dbReference type="EMBL" id="MT141465">
    <property type="protein sequence ID" value="QJA62246.1"/>
    <property type="molecule type" value="Genomic_DNA"/>
</dbReference>
<proteinExistence type="predicted"/>
<evidence type="ECO:0000313" key="1">
    <source>
        <dbReference type="EMBL" id="QJA62246.1"/>
    </source>
</evidence>
<reference evidence="3" key="1">
    <citation type="submission" date="2020-03" db="EMBL/GenBank/DDBJ databases">
        <title>The deep terrestrial virosphere.</title>
        <authorList>
            <person name="Holmfeldt K."/>
            <person name="Nilsson E."/>
            <person name="Simone D."/>
            <person name="Lopez-Fernandez M."/>
            <person name="Wu X."/>
            <person name="de Brujin I."/>
            <person name="Lundin D."/>
            <person name="Andersson A."/>
            <person name="Bertilsson S."/>
            <person name="Dopson M."/>
        </authorList>
    </citation>
    <scope>NUCLEOTIDE SEQUENCE</scope>
    <source>
        <strain evidence="2">MM171A00957</strain>
        <strain evidence="3">MM171B00878</strain>
        <strain evidence="1">MM415B00808</strain>
    </source>
</reference>
<accession>A0A6M3M5J0</accession>
<dbReference type="EMBL" id="MT143827">
    <property type="protein sequence ID" value="QJB03141.1"/>
    <property type="molecule type" value="Genomic_DNA"/>
</dbReference>
<dbReference type="AlphaFoldDB" id="A0A6M3M5J0"/>
<gene>
    <name evidence="2" type="ORF">MM171A00957_0003</name>
    <name evidence="3" type="ORF">MM171B00878_0005</name>
    <name evidence="1" type="ORF">MM415B00808_0031</name>
</gene>
<evidence type="ECO:0000313" key="3">
    <source>
        <dbReference type="EMBL" id="QJB03141.1"/>
    </source>
</evidence>